<evidence type="ECO:0000256" key="1">
    <source>
        <dbReference type="SAM" id="Coils"/>
    </source>
</evidence>
<reference evidence="3 4" key="1">
    <citation type="submission" date="2024-02" db="EMBL/GenBank/DDBJ databases">
        <authorList>
            <person name="Chen Y."/>
            <person name="Shah S."/>
            <person name="Dougan E. K."/>
            <person name="Thang M."/>
            <person name="Chan C."/>
        </authorList>
    </citation>
    <scope>NUCLEOTIDE SEQUENCE [LARGE SCALE GENOMIC DNA]</scope>
</reference>
<accession>A0ABP0K8Q8</accession>
<evidence type="ECO:0000256" key="2">
    <source>
        <dbReference type="SAM" id="MobiDB-lite"/>
    </source>
</evidence>
<dbReference type="Proteomes" id="UP001642464">
    <property type="component" value="Unassembled WGS sequence"/>
</dbReference>
<evidence type="ECO:0000313" key="3">
    <source>
        <dbReference type="EMBL" id="CAK9022479.1"/>
    </source>
</evidence>
<evidence type="ECO:0000313" key="4">
    <source>
        <dbReference type="Proteomes" id="UP001642464"/>
    </source>
</evidence>
<keyword evidence="1" id="KW-0175">Coiled coil</keyword>
<dbReference type="EMBL" id="CAXAMM010010158">
    <property type="protein sequence ID" value="CAK9022479.1"/>
    <property type="molecule type" value="Genomic_DNA"/>
</dbReference>
<gene>
    <name evidence="3" type="ORF">SCF082_LOCUS15803</name>
</gene>
<feature type="compositionally biased region" description="Acidic residues" evidence="2">
    <location>
        <begin position="863"/>
        <end position="880"/>
    </location>
</feature>
<comment type="caution">
    <text evidence="3">The sequence shown here is derived from an EMBL/GenBank/DDBJ whole genome shotgun (WGS) entry which is preliminary data.</text>
</comment>
<protein>
    <submittedName>
        <fullName evidence="3">Uncharacterized protein</fullName>
    </submittedName>
</protein>
<name>A0ABP0K8Q8_9DINO</name>
<sequence length="887" mass="97893">MMAAPAKNISSWRLNAAETSELEARVAKGEEHAAVKRELQTKKAEACEARKRAAQAVSTSAAAGAPAGKRAKTGAAAAAAASPSPDQDATNATYYKEVQADIQRILAEFPGMEKEKPMQLTECAGTGVQEAFCREKGESALKTHKVYRASISVWWLNVFSSATPGVPMSRKRTLDMSEHFYPNGAPSFMTSQMVECQVTNADLAAEPNGLQMVSPEEIVHALLAGCARSIQKSPNWQSHKDKWRMVLLSIPCAFLLMQQSELRVAAFNRRQAVLQQHESLSRTGMQTVIEIAHLRSMLEAANPAAQKMNHSQVASELVKMGLKSVVSGRKADEDDAGTVSPNLVGNCQTISKSVLVSAKCVEILLQMEQDFGTRSPFHTVAALTAIAKKPTNAFFREWSMEAIQDAVNQKLLHVMDITKSSLQGDKHHCGLIPLYETKWKVLNHFWEELLPKSGMLSDDRALVKDIVYSKKYDNQIRQAARQGGSPESVLEFSDISAGWDAVKGHLANEEAERKAAAKLERETAEVEEEENCVENLRKAPNNFPLNSTKYWRAVANQSMRTYITLQVEPKTQDMVASAVASSPLKDITSPIFTHLDPGLLGESWGPGQQARLRKKYLADDALLRKLLHGAMIGRGAQKKTPEGETTVPARGEIVIVHVGPDKSKQEVRAVFRLQSARKDAVLEAEEKELLIAYDDDSIRQRKKLTRGSYSLRSSLLFFSESPLIPDLIPEKQYETYNAWNTADLVGFVKALPPIDLSAGQGELARAAICERLPYWGLCLSEAHCSRLEIRLTDYVMEEMKREGSTHYRPEFAASGQSPEDEKEAQKKKTKNKRPGGEEDNTAGKKPKGKPKPKPKSKAAAEAEGQDGQEEKNGDEEEGDERSDSMPW</sequence>
<keyword evidence="4" id="KW-1185">Reference proteome</keyword>
<proteinExistence type="predicted"/>
<feature type="coiled-coil region" evidence="1">
    <location>
        <begin position="507"/>
        <end position="539"/>
    </location>
</feature>
<organism evidence="3 4">
    <name type="scientific">Durusdinium trenchii</name>
    <dbReference type="NCBI Taxonomy" id="1381693"/>
    <lineage>
        <taxon>Eukaryota</taxon>
        <taxon>Sar</taxon>
        <taxon>Alveolata</taxon>
        <taxon>Dinophyceae</taxon>
        <taxon>Suessiales</taxon>
        <taxon>Symbiodiniaceae</taxon>
        <taxon>Durusdinium</taxon>
    </lineage>
</organism>
<feature type="region of interest" description="Disordered" evidence="2">
    <location>
        <begin position="802"/>
        <end position="887"/>
    </location>
</feature>
<feature type="compositionally biased region" description="Basic residues" evidence="2">
    <location>
        <begin position="844"/>
        <end position="856"/>
    </location>
</feature>